<comment type="similarity">
    <text evidence="8">Belongs to the peptidase S1 family. CLIP subfamily.</text>
</comment>
<proteinExistence type="inferred from homology"/>
<comment type="function">
    <text evidence="9">Fibrinolytic activity; shows preferential cleavage of Arg-Gly bonds in all three fibrinogen chains. Contact with the caterpillars causes severe bleeding, due the anticoagulant effect of the protein.</text>
</comment>
<dbReference type="CDD" id="cd00190">
    <property type="entry name" value="Tryp_SPc"/>
    <property type="match status" value="1"/>
</dbReference>
<keyword evidence="4 11" id="KW-0378">Hydrolase</keyword>
<evidence type="ECO:0000256" key="11">
    <source>
        <dbReference type="RuleBase" id="RU363034"/>
    </source>
</evidence>
<dbReference type="InterPro" id="IPR009003">
    <property type="entry name" value="Peptidase_S1_PA"/>
</dbReference>
<dbReference type="FunFam" id="2.40.10.10:FF:000068">
    <property type="entry name" value="transmembrane protease serine 2"/>
    <property type="match status" value="1"/>
</dbReference>
<feature type="chain" id="PRO_5043920319" description="Peptidase S1 domain-containing protein" evidence="12">
    <location>
        <begin position="21"/>
        <end position="282"/>
    </location>
</feature>
<evidence type="ECO:0000313" key="15">
    <source>
        <dbReference type="Proteomes" id="UP001314205"/>
    </source>
</evidence>
<evidence type="ECO:0000256" key="7">
    <source>
        <dbReference type="ARBA" id="ARBA00023240"/>
    </source>
</evidence>
<dbReference type="InterPro" id="IPR051487">
    <property type="entry name" value="Ser/Thr_Proteases_Immune/Dev"/>
</dbReference>
<reference evidence="14 15" key="1">
    <citation type="submission" date="2023-11" db="EMBL/GenBank/DDBJ databases">
        <authorList>
            <person name="Hedman E."/>
            <person name="Englund M."/>
            <person name="Stromberg M."/>
            <person name="Nyberg Akerstrom W."/>
            <person name="Nylinder S."/>
            <person name="Jareborg N."/>
            <person name="Kallberg Y."/>
            <person name="Kronander E."/>
        </authorList>
    </citation>
    <scope>NUCLEOTIDE SEQUENCE [LARGE SCALE GENOMIC DNA]</scope>
</reference>
<protein>
    <recommendedName>
        <fullName evidence="13">Peptidase S1 domain-containing protein</fullName>
    </recommendedName>
</protein>
<accession>A0AAV1KHB4</accession>
<keyword evidence="5 11" id="KW-0720">Serine protease</keyword>
<keyword evidence="15" id="KW-1185">Reference proteome</keyword>
<dbReference type="AlphaFoldDB" id="A0AAV1KHB4"/>
<dbReference type="PRINTS" id="PR00722">
    <property type="entry name" value="CHYMOTRYPSIN"/>
</dbReference>
<evidence type="ECO:0000256" key="3">
    <source>
        <dbReference type="ARBA" id="ARBA00022670"/>
    </source>
</evidence>
<dbReference type="InterPro" id="IPR018114">
    <property type="entry name" value="TRYPSIN_HIS"/>
</dbReference>
<feature type="domain" description="Peptidase S1" evidence="13">
    <location>
        <begin position="46"/>
        <end position="282"/>
    </location>
</feature>
<evidence type="ECO:0000256" key="1">
    <source>
        <dbReference type="ARBA" id="ARBA00004239"/>
    </source>
</evidence>
<evidence type="ECO:0000256" key="2">
    <source>
        <dbReference type="ARBA" id="ARBA00022656"/>
    </source>
</evidence>
<dbReference type="GO" id="GO:0006508">
    <property type="term" value="P:proteolysis"/>
    <property type="evidence" value="ECO:0007669"/>
    <property type="project" value="UniProtKB-KW"/>
</dbReference>
<dbReference type="GO" id="GO:0005576">
    <property type="term" value="C:extracellular region"/>
    <property type="evidence" value="ECO:0007669"/>
    <property type="project" value="UniProtKB-SubCell"/>
</dbReference>
<evidence type="ECO:0000259" key="13">
    <source>
        <dbReference type="PROSITE" id="PS50240"/>
    </source>
</evidence>
<dbReference type="EMBL" id="CAVLGL010000024">
    <property type="protein sequence ID" value="CAK1581272.1"/>
    <property type="molecule type" value="Genomic_DNA"/>
</dbReference>
<evidence type="ECO:0000256" key="10">
    <source>
        <dbReference type="ARBA" id="ARBA00084094"/>
    </source>
</evidence>
<keyword evidence="12" id="KW-0732">Signal</keyword>
<keyword evidence="7" id="KW-1199">Hemostasis impairing toxin</keyword>
<dbReference type="InterPro" id="IPR001314">
    <property type="entry name" value="Peptidase_S1A"/>
</dbReference>
<evidence type="ECO:0000256" key="5">
    <source>
        <dbReference type="ARBA" id="ARBA00022825"/>
    </source>
</evidence>
<dbReference type="InterPro" id="IPR043504">
    <property type="entry name" value="Peptidase_S1_PA_chymotrypsin"/>
</dbReference>
<dbReference type="InterPro" id="IPR033116">
    <property type="entry name" value="TRYPSIN_SER"/>
</dbReference>
<sequence>MYLSKFLAIFLCCINILVKCKSMSGYHDLVGIPRAISLRLSERLRIVGGSQVAAISSLPYQAGILATLTTGHTSICGGSLISNTRVLTAAHCWWDGHFQAQKFTIVLGSLKIFSGGTRLETKDVVVHPSWNTRDILNDVAMVKIPRVVFNKNIQSISLPTKEMNQNFAGLTATASGYGKTSDTQSSFPTTTSLHQIQLTVMNNTECQKNFKVTIHNSHLCTDGIRGVGTCDGDSGGPLSLVWNQRRILVGIVSFGLGDGCQKGLPSVYTRVTAFLTWINANL</sequence>
<comment type="subcellular location">
    <subcellularLocation>
        <location evidence="1">Secreted</location>
        <location evidence="1">Extracellular space</location>
    </subcellularLocation>
</comment>
<dbReference type="Pfam" id="PF00089">
    <property type="entry name" value="Trypsin"/>
    <property type="match status" value="1"/>
</dbReference>
<keyword evidence="6" id="KW-1015">Disulfide bond</keyword>
<dbReference type="GO" id="GO:0004252">
    <property type="term" value="F:serine-type endopeptidase activity"/>
    <property type="evidence" value="ECO:0007669"/>
    <property type="project" value="InterPro"/>
</dbReference>
<evidence type="ECO:0000256" key="4">
    <source>
        <dbReference type="ARBA" id="ARBA00022801"/>
    </source>
</evidence>
<keyword evidence="10" id="KW-1205">Fibrinolytic toxin</keyword>
<dbReference type="PROSITE" id="PS00135">
    <property type="entry name" value="TRYPSIN_SER"/>
    <property type="match status" value="1"/>
</dbReference>
<dbReference type="Gene3D" id="2.40.10.10">
    <property type="entry name" value="Trypsin-like serine proteases"/>
    <property type="match status" value="2"/>
</dbReference>
<dbReference type="Proteomes" id="UP001314205">
    <property type="component" value="Unassembled WGS sequence"/>
</dbReference>
<feature type="signal peptide" evidence="12">
    <location>
        <begin position="1"/>
        <end position="20"/>
    </location>
</feature>
<name>A0AAV1KHB4_9NEOP</name>
<organism evidence="14 15">
    <name type="scientific">Parnassius mnemosyne</name>
    <name type="common">clouded apollo</name>
    <dbReference type="NCBI Taxonomy" id="213953"/>
    <lineage>
        <taxon>Eukaryota</taxon>
        <taxon>Metazoa</taxon>
        <taxon>Ecdysozoa</taxon>
        <taxon>Arthropoda</taxon>
        <taxon>Hexapoda</taxon>
        <taxon>Insecta</taxon>
        <taxon>Pterygota</taxon>
        <taxon>Neoptera</taxon>
        <taxon>Endopterygota</taxon>
        <taxon>Lepidoptera</taxon>
        <taxon>Glossata</taxon>
        <taxon>Ditrysia</taxon>
        <taxon>Papilionoidea</taxon>
        <taxon>Papilionidae</taxon>
        <taxon>Parnassiinae</taxon>
        <taxon>Parnassini</taxon>
        <taxon>Parnassius</taxon>
        <taxon>Driopa</taxon>
    </lineage>
</organism>
<evidence type="ECO:0000256" key="9">
    <source>
        <dbReference type="ARBA" id="ARBA00055534"/>
    </source>
</evidence>
<keyword evidence="3 11" id="KW-0645">Protease</keyword>
<dbReference type="GO" id="GO:0090729">
    <property type="term" value="F:toxin activity"/>
    <property type="evidence" value="ECO:0007669"/>
    <property type="project" value="UniProtKB-KW"/>
</dbReference>
<evidence type="ECO:0000256" key="12">
    <source>
        <dbReference type="SAM" id="SignalP"/>
    </source>
</evidence>
<keyword evidence="2" id="KW-0800">Toxin</keyword>
<dbReference type="InterPro" id="IPR001254">
    <property type="entry name" value="Trypsin_dom"/>
</dbReference>
<dbReference type="SMART" id="SM00020">
    <property type="entry name" value="Tryp_SPc"/>
    <property type="match status" value="1"/>
</dbReference>
<dbReference type="FunFam" id="2.40.10.10:FF:000036">
    <property type="entry name" value="Trypsin beta"/>
    <property type="match status" value="1"/>
</dbReference>
<dbReference type="PROSITE" id="PS50240">
    <property type="entry name" value="TRYPSIN_DOM"/>
    <property type="match status" value="1"/>
</dbReference>
<evidence type="ECO:0000256" key="6">
    <source>
        <dbReference type="ARBA" id="ARBA00023157"/>
    </source>
</evidence>
<evidence type="ECO:0000256" key="8">
    <source>
        <dbReference type="ARBA" id="ARBA00024195"/>
    </source>
</evidence>
<comment type="caution">
    <text evidence="14">The sequence shown here is derived from an EMBL/GenBank/DDBJ whole genome shotgun (WGS) entry which is preliminary data.</text>
</comment>
<gene>
    <name evidence="14" type="ORF">PARMNEM_LOCUS2961</name>
</gene>
<evidence type="ECO:0000313" key="14">
    <source>
        <dbReference type="EMBL" id="CAK1581272.1"/>
    </source>
</evidence>
<dbReference type="PROSITE" id="PS00134">
    <property type="entry name" value="TRYPSIN_HIS"/>
    <property type="match status" value="1"/>
</dbReference>
<dbReference type="PANTHER" id="PTHR24256">
    <property type="entry name" value="TRYPTASE-RELATED"/>
    <property type="match status" value="1"/>
</dbReference>
<dbReference type="SUPFAM" id="SSF50494">
    <property type="entry name" value="Trypsin-like serine proteases"/>
    <property type="match status" value="1"/>
</dbReference>